<accession>A0ACB9AEU1</accession>
<organism evidence="1 2">
    <name type="scientific">Cichorium intybus</name>
    <name type="common">Chicory</name>
    <dbReference type="NCBI Taxonomy" id="13427"/>
    <lineage>
        <taxon>Eukaryota</taxon>
        <taxon>Viridiplantae</taxon>
        <taxon>Streptophyta</taxon>
        <taxon>Embryophyta</taxon>
        <taxon>Tracheophyta</taxon>
        <taxon>Spermatophyta</taxon>
        <taxon>Magnoliopsida</taxon>
        <taxon>eudicotyledons</taxon>
        <taxon>Gunneridae</taxon>
        <taxon>Pentapetalae</taxon>
        <taxon>asterids</taxon>
        <taxon>campanulids</taxon>
        <taxon>Asterales</taxon>
        <taxon>Asteraceae</taxon>
        <taxon>Cichorioideae</taxon>
        <taxon>Cichorieae</taxon>
        <taxon>Cichoriinae</taxon>
        <taxon>Cichorium</taxon>
    </lineage>
</organism>
<protein>
    <submittedName>
        <fullName evidence="1">Uncharacterized protein</fullName>
    </submittedName>
</protein>
<sequence length="892" mass="102136">MTDSTATYANMLNYANLIGSTTKAPVLVTSYYDYWAGRMKDYLIGLDKDLWRSVTEGPHTDIAGRFVVPDGEEAVVLNVADMKKLENDERAMRELRSSLGPDVSHHIADAKSAKEMWDNLELRFGGDKILHTSKVQEILADFGNFKQEENESLEACYECLSNMIYTLDKYGETRSQQEINIKFLYSLRKEWRPIMLMVKSYENIEKYKLAALYNLLKSHEPDVVGRRSEMASSGPLALVSKEEEESSDEDVAAYMVDDNGDTVALYAANNRRFKKPFFKNNSGKPFVKNFNKSDFNYKPKPEIYTPKEDNLKLSTPKPSEKPASEFSKEKSKEKKISGDSGYDCNYCHGKNHFAKDCMLRKQNEKKPQVKDEAYYARKMEEVRVRTKDLALMAADDRQGSYQVWSSDSDDDEVRKPSHSAFMAYDVDKSFLQDTSEKLNEEKWMKIEATAGLGFVTSEGLEITAADTPKTWDEDSSDDDEEVCLMANDNRLTIPEQVSKLLSSFKIPTSQSAPIISEITRDCSVMHKLLIDAKNREILSEQELLSLRGRVENLKLALEKSNLRISLLEENREKILNNHDAILRQRNIFCETAKRLYAHITRIYHSADVCNIQHRQLLPFIEFKLKKVDSISYECESIVSGSEVTNPSYKHGLISVEKHLTADKLLKILPQEIPILNKAVPQIETEEKEIANNLSEKDSESDSDMEEIDCSSLMLLKSSSISESTSEDISQMSSVDKGKTKMNCESKTLETKETSNFKLQITDESVSYDQYLKDNSKRLVHLACIYPKVSYFKNSIFVKPGGLSLIDNELQKLLEKDNSTVTNEGFFSSSKMVENEINEKMEVKINIRKQELYGHNVYNRLCFEKEKVPENMSHLLNLKNDDHIYINRNYKQI</sequence>
<gene>
    <name evidence="1" type="ORF">L2E82_37981</name>
</gene>
<comment type="caution">
    <text evidence="1">The sequence shown here is derived from an EMBL/GenBank/DDBJ whole genome shotgun (WGS) entry which is preliminary data.</text>
</comment>
<reference evidence="1 2" key="2">
    <citation type="journal article" date="2022" name="Mol. Ecol. Resour.">
        <title>The genomes of chicory, endive, great burdock and yacon provide insights into Asteraceae paleo-polyploidization history and plant inulin production.</title>
        <authorList>
            <person name="Fan W."/>
            <person name="Wang S."/>
            <person name="Wang H."/>
            <person name="Wang A."/>
            <person name="Jiang F."/>
            <person name="Liu H."/>
            <person name="Zhao H."/>
            <person name="Xu D."/>
            <person name="Zhang Y."/>
        </authorList>
    </citation>
    <scope>NUCLEOTIDE SEQUENCE [LARGE SCALE GENOMIC DNA]</scope>
    <source>
        <strain evidence="2">cv. Punajuju</strain>
        <tissue evidence="1">Leaves</tissue>
    </source>
</reference>
<reference evidence="2" key="1">
    <citation type="journal article" date="2022" name="Mol. Ecol. Resour.">
        <title>The genomes of chicory, endive, great burdock and yacon provide insights into Asteraceae palaeo-polyploidization history and plant inulin production.</title>
        <authorList>
            <person name="Fan W."/>
            <person name="Wang S."/>
            <person name="Wang H."/>
            <person name="Wang A."/>
            <person name="Jiang F."/>
            <person name="Liu H."/>
            <person name="Zhao H."/>
            <person name="Xu D."/>
            <person name="Zhang Y."/>
        </authorList>
    </citation>
    <scope>NUCLEOTIDE SEQUENCE [LARGE SCALE GENOMIC DNA]</scope>
    <source>
        <strain evidence="2">cv. Punajuju</strain>
    </source>
</reference>
<name>A0ACB9AEU1_CICIN</name>
<evidence type="ECO:0000313" key="1">
    <source>
        <dbReference type="EMBL" id="KAI3708662.1"/>
    </source>
</evidence>
<keyword evidence="2" id="KW-1185">Reference proteome</keyword>
<proteinExistence type="predicted"/>
<evidence type="ECO:0000313" key="2">
    <source>
        <dbReference type="Proteomes" id="UP001055811"/>
    </source>
</evidence>
<dbReference type="EMBL" id="CM042015">
    <property type="protein sequence ID" value="KAI3708662.1"/>
    <property type="molecule type" value="Genomic_DNA"/>
</dbReference>
<dbReference type="Proteomes" id="UP001055811">
    <property type="component" value="Linkage Group LG07"/>
</dbReference>